<keyword evidence="1" id="KW-0175">Coiled coil</keyword>
<evidence type="ECO:0000313" key="4">
    <source>
        <dbReference type="Proteomes" id="UP001174936"/>
    </source>
</evidence>
<name>A0AA40CR33_9PEZI</name>
<reference evidence="3" key="1">
    <citation type="submission" date="2023-06" db="EMBL/GenBank/DDBJ databases">
        <title>Genome-scale phylogeny and comparative genomics of the fungal order Sordariales.</title>
        <authorList>
            <consortium name="Lawrence Berkeley National Laboratory"/>
            <person name="Hensen N."/>
            <person name="Bonometti L."/>
            <person name="Westerberg I."/>
            <person name="Brannstrom I.O."/>
            <person name="Guillou S."/>
            <person name="Cros-Aarteil S."/>
            <person name="Calhoun S."/>
            <person name="Haridas S."/>
            <person name="Kuo A."/>
            <person name="Mondo S."/>
            <person name="Pangilinan J."/>
            <person name="Riley R."/>
            <person name="Labutti K."/>
            <person name="Andreopoulos B."/>
            <person name="Lipzen A."/>
            <person name="Chen C."/>
            <person name="Yanf M."/>
            <person name="Daum C."/>
            <person name="Ng V."/>
            <person name="Clum A."/>
            <person name="Steindorff A."/>
            <person name="Ohm R."/>
            <person name="Martin F."/>
            <person name="Silar P."/>
            <person name="Natvig D."/>
            <person name="Lalanne C."/>
            <person name="Gautier V."/>
            <person name="Ament-Velasquez S.L."/>
            <person name="Kruys A."/>
            <person name="Hutchinson M.I."/>
            <person name="Powell A.J."/>
            <person name="Barry K."/>
            <person name="Miller A.N."/>
            <person name="Grigoriev I.V."/>
            <person name="Debuchy R."/>
            <person name="Gladieux P."/>
            <person name="Thoren M.H."/>
            <person name="Johannesson H."/>
        </authorList>
    </citation>
    <scope>NUCLEOTIDE SEQUENCE</scope>
    <source>
        <strain evidence="3">SMH2532-1</strain>
    </source>
</reference>
<protein>
    <submittedName>
        <fullName evidence="3">Uncharacterized protein</fullName>
    </submittedName>
</protein>
<organism evidence="3 4">
    <name type="scientific">Cercophora newfieldiana</name>
    <dbReference type="NCBI Taxonomy" id="92897"/>
    <lineage>
        <taxon>Eukaryota</taxon>
        <taxon>Fungi</taxon>
        <taxon>Dikarya</taxon>
        <taxon>Ascomycota</taxon>
        <taxon>Pezizomycotina</taxon>
        <taxon>Sordariomycetes</taxon>
        <taxon>Sordariomycetidae</taxon>
        <taxon>Sordariales</taxon>
        <taxon>Lasiosphaeriaceae</taxon>
        <taxon>Cercophora</taxon>
    </lineage>
</organism>
<evidence type="ECO:0000256" key="1">
    <source>
        <dbReference type="SAM" id="Coils"/>
    </source>
</evidence>
<dbReference type="AlphaFoldDB" id="A0AA40CR33"/>
<dbReference type="EMBL" id="JAULSV010000003">
    <property type="protein sequence ID" value="KAK0648306.1"/>
    <property type="molecule type" value="Genomic_DNA"/>
</dbReference>
<sequence>MVGPYAETLFPSEADAFAGGRIADDQQHGHGYSVPASAPTAGDGAAGYLAVHNQGLMEFPLTVGQHAFAPPAVTSGAGAKAQTTALPLDINSVDLTLGLDVDLMSGWDSHNHNHNPTEETQAEMARIQSSLRRAQRERDEARMALSTMRNEVYSARQVEKRLRAERDEARSQVLFLKKERAAARTTEQRLRRERNAARMALASCRCAGRKAGGKKDGVQVDVGGREGSPMSRSPVTGSLGSLV</sequence>
<dbReference type="Proteomes" id="UP001174936">
    <property type="component" value="Unassembled WGS sequence"/>
</dbReference>
<accession>A0AA40CR33</accession>
<evidence type="ECO:0000313" key="3">
    <source>
        <dbReference type="EMBL" id="KAK0648306.1"/>
    </source>
</evidence>
<comment type="caution">
    <text evidence="3">The sequence shown here is derived from an EMBL/GenBank/DDBJ whole genome shotgun (WGS) entry which is preliminary data.</text>
</comment>
<evidence type="ECO:0000256" key="2">
    <source>
        <dbReference type="SAM" id="MobiDB-lite"/>
    </source>
</evidence>
<feature type="coiled-coil region" evidence="1">
    <location>
        <begin position="117"/>
        <end position="196"/>
    </location>
</feature>
<keyword evidence="4" id="KW-1185">Reference proteome</keyword>
<feature type="compositionally biased region" description="Polar residues" evidence="2">
    <location>
        <begin position="230"/>
        <end position="243"/>
    </location>
</feature>
<feature type="region of interest" description="Disordered" evidence="2">
    <location>
        <begin position="210"/>
        <end position="243"/>
    </location>
</feature>
<proteinExistence type="predicted"/>
<gene>
    <name evidence="3" type="ORF">B0T16DRAFT_388562</name>
</gene>